<name>A0A2N5XNW1_9HYPH</name>
<evidence type="ECO:0008006" key="4">
    <source>
        <dbReference type="Google" id="ProtNLM"/>
    </source>
</evidence>
<sequence>MRLFPGFLILSTLLTGCASLTEDECAVGEWARIGANDAAQGLKASRLTDHKKACERYNIEPDQTTYMEGYRRGLVAYCTPTNGFNVGRNGYTYRTICPRDTETGFLSGYKRGTTLHNIETSIAQVRDSLREVRTQIGELRAAPSKENRDARMRLYSEENRLENEEARLGRQRDAALVNADIFLQNINPDI</sequence>
<dbReference type="PROSITE" id="PS51257">
    <property type="entry name" value="PROKAR_LIPOPROTEIN"/>
    <property type="match status" value="1"/>
</dbReference>
<dbReference type="EMBL" id="PKUQ01000031">
    <property type="protein sequence ID" value="PLW76120.1"/>
    <property type="molecule type" value="Genomic_DNA"/>
</dbReference>
<protein>
    <recommendedName>
        <fullName evidence="4">DUF2799 domain-containing protein</fullName>
    </recommendedName>
</protein>
<evidence type="ECO:0000256" key="1">
    <source>
        <dbReference type="SAM" id="Coils"/>
    </source>
</evidence>
<comment type="caution">
    <text evidence="2">The sequence shown here is derived from an EMBL/GenBank/DDBJ whole genome shotgun (WGS) entry which is preliminary data.</text>
</comment>
<feature type="coiled-coil region" evidence="1">
    <location>
        <begin position="122"/>
        <end position="167"/>
    </location>
</feature>
<accession>A0A2N5XNW1</accession>
<keyword evidence="3" id="KW-1185">Reference proteome</keyword>
<dbReference type="AlphaFoldDB" id="A0A2N5XNW1"/>
<dbReference type="OrthoDB" id="5917215at2"/>
<dbReference type="Pfam" id="PF10973">
    <property type="entry name" value="DUF2799"/>
    <property type="match status" value="1"/>
</dbReference>
<gene>
    <name evidence="2" type="ORF">C0081_14470</name>
</gene>
<dbReference type="InterPro" id="IPR021242">
    <property type="entry name" value="DUF2799"/>
</dbReference>
<proteinExistence type="predicted"/>
<organism evidence="2 3">
    <name type="scientific">Cohaesibacter celericrescens</name>
    <dbReference type="NCBI Taxonomy" id="2067669"/>
    <lineage>
        <taxon>Bacteria</taxon>
        <taxon>Pseudomonadati</taxon>
        <taxon>Pseudomonadota</taxon>
        <taxon>Alphaproteobacteria</taxon>
        <taxon>Hyphomicrobiales</taxon>
        <taxon>Cohaesibacteraceae</taxon>
    </lineage>
</organism>
<dbReference type="Proteomes" id="UP000234881">
    <property type="component" value="Unassembled WGS sequence"/>
</dbReference>
<evidence type="ECO:0000313" key="2">
    <source>
        <dbReference type="EMBL" id="PLW76120.1"/>
    </source>
</evidence>
<reference evidence="2 3" key="1">
    <citation type="submission" date="2018-01" db="EMBL/GenBank/DDBJ databases">
        <title>The draft genome sequence of Cohaesibacter sp. H1304.</title>
        <authorList>
            <person name="Wang N.-N."/>
            <person name="Du Z.-J."/>
        </authorList>
    </citation>
    <scope>NUCLEOTIDE SEQUENCE [LARGE SCALE GENOMIC DNA]</scope>
    <source>
        <strain evidence="2 3">H1304</strain>
    </source>
</reference>
<dbReference type="RefSeq" id="WP_101534554.1">
    <property type="nucleotide sequence ID" value="NZ_PKUQ01000031.1"/>
</dbReference>
<keyword evidence="1" id="KW-0175">Coiled coil</keyword>
<evidence type="ECO:0000313" key="3">
    <source>
        <dbReference type="Proteomes" id="UP000234881"/>
    </source>
</evidence>